<evidence type="ECO:0000256" key="1">
    <source>
        <dbReference type="SAM" id="Phobius"/>
    </source>
</evidence>
<organism evidence="2">
    <name type="scientific">bioreactor metagenome</name>
    <dbReference type="NCBI Taxonomy" id="1076179"/>
    <lineage>
        <taxon>unclassified sequences</taxon>
        <taxon>metagenomes</taxon>
        <taxon>ecological metagenomes</taxon>
    </lineage>
</organism>
<evidence type="ECO:0008006" key="3">
    <source>
        <dbReference type="Google" id="ProtNLM"/>
    </source>
</evidence>
<comment type="caution">
    <text evidence="2">The sequence shown here is derived from an EMBL/GenBank/DDBJ whole genome shotgun (WGS) entry which is preliminary data.</text>
</comment>
<feature type="transmembrane region" description="Helical" evidence="1">
    <location>
        <begin position="138"/>
        <end position="157"/>
    </location>
</feature>
<keyword evidence="1" id="KW-0472">Membrane</keyword>
<feature type="transmembrane region" description="Helical" evidence="1">
    <location>
        <begin position="177"/>
        <end position="197"/>
    </location>
</feature>
<dbReference type="GO" id="GO:0016020">
    <property type="term" value="C:membrane"/>
    <property type="evidence" value="ECO:0007669"/>
    <property type="project" value="InterPro"/>
</dbReference>
<dbReference type="GO" id="GO:0015501">
    <property type="term" value="F:glutamate:sodium symporter activity"/>
    <property type="evidence" value="ECO:0007669"/>
    <property type="project" value="InterPro"/>
</dbReference>
<keyword evidence="1" id="KW-0812">Transmembrane</keyword>
<feature type="transmembrane region" description="Helical" evidence="1">
    <location>
        <begin position="209"/>
        <end position="228"/>
    </location>
</feature>
<sequence length="241" mass="26690">MQIGLVVFTYMAAYAVMYLVSLGLDQLGGFFTTTVKPLIWGFNFLIGTVMAILVRNVLKGLTQRGRRQYLNNFMLARISGVMFDLMVVASIAAIDLSAFSHREFIIPLSVVCIVGSVATYLQLDFICKRIYPQYSSEAFLSLFGMLTGTASTGVILLREIDPLFQTPAANNLVYQQLWAIVFGFPMLLLLGYAPIGLTADPATTNLTNAWITLAAMAVLFIAMNLILFRRQIFGKKNKQNA</sequence>
<gene>
    <name evidence="2" type="ORF">SDC9_155696</name>
</gene>
<dbReference type="EMBL" id="VSSQ01054459">
    <property type="protein sequence ID" value="MPN08414.1"/>
    <property type="molecule type" value="Genomic_DNA"/>
</dbReference>
<feature type="transmembrane region" description="Helical" evidence="1">
    <location>
        <begin position="37"/>
        <end position="54"/>
    </location>
</feature>
<feature type="transmembrane region" description="Helical" evidence="1">
    <location>
        <begin position="6"/>
        <end position="25"/>
    </location>
</feature>
<dbReference type="AlphaFoldDB" id="A0A645F720"/>
<reference evidence="2" key="1">
    <citation type="submission" date="2019-08" db="EMBL/GenBank/DDBJ databases">
        <authorList>
            <person name="Kucharzyk K."/>
            <person name="Murdoch R.W."/>
            <person name="Higgins S."/>
            <person name="Loffler F."/>
        </authorList>
    </citation>
    <scope>NUCLEOTIDE SEQUENCE</scope>
</reference>
<dbReference type="GO" id="GO:0015813">
    <property type="term" value="P:L-glutamate transmembrane transport"/>
    <property type="evidence" value="ECO:0007669"/>
    <property type="project" value="InterPro"/>
</dbReference>
<feature type="transmembrane region" description="Helical" evidence="1">
    <location>
        <begin position="74"/>
        <end position="92"/>
    </location>
</feature>
<keyword evidence="1" id="KW-1133">Transmembrane helix</keyword>
<accession>A0A645F720</accession>
<dbReference type="InterPro" id="IPR004445">
    <property type="entry name" value="GltS"/>
</dbReference>
<evidence type="ECO:0000313" key="2">
    <source>
        <dbReference type="EMBL" id="MPN08414.1"/>
    </source>
</evidence>
<protein>
    <recommendedName>
        <fullName evidence="3">Sodium/glutamate symporter</fullName>
    </recommendedName>
</protein>
<proteinExistence type="predicted"/>
<dbReference type="PANTHER" id="PTHR36178:SF1">
    <property type="entry name" value="SODIUM_GLUTAMATE SYMPORTER"/>
    <property type="match status" value="1"/>
</dbReference>
<feature type="transmembrane region" description="Helical" evidence="1">
    <location>
        <begin position="104"/>
        <end position="123"/>
    </location>
</feature>
<name>A0A645F720_9ZZZZ</name>
<dbReference type="PANTHER" id="PTHR36178">
    <property type="entry name" value="SLR0625 PROTEIN"/>
    <property type="match status" value="1"/>
</dbReference>